<evidence type="ECO:0000313" key="3">
    <source>
        <dbReference type="EMBL" id="CAE7149559.1"/>
    </source>
</evidence>
<dbReference type="Pfam" id="PF00296">
    <property type="entry name" value="Bac_luciferase"/>
    <property type="match status" value="1"/>
</dbReference>
<dbReference type="GO" id="GO:0016705">
    <property type="term" value="F:oxidoreductase activity, acting on paired donors, with incorporation or reduction of molecular oxygen"/>
    <property type="evidence" value="ECO:0007669"/>
    <property type="project" value="InterPro"/>
</dbReference>
<reference evidence="3" key="1">
    <citation type="submission" date="2021-02" db="EMBL/GenBank/DDBJ databases">
        <authorList>
            <person name="Dougan E. K."/>
            <person name="Rhodes N."/>
            <person name="Thang M."/>
            <person name="Chan C."/>
        </authorList>
    </citation>
    <scope>NUCLEOTIDE SEQUENCE</scope>
</reference>
<evidence type="ECO:0000256" key="1">
    <source>
        <dbReference type="ARBA" id="ARBA00023002"/>
    </source>
</evidence>
<dbReference type="InterPro" id="IPR011251">
    <property type="entry name" value="Luciferase-like_dom"/>
</dbReference>
<dbReference type="InterPro" id="IPR019951">
    <property type="entry name" value="F420_OxRdatse_Rv3520c_pred"/>
</dbReference>
<sequence>MKLGLMLGYSGAELRIPLDDVKLAERLGYDSVWTAEAYGSDAITPLAFLAAHTDRIRLGTAVLQLAGRTPANTAMAMATLDKLAGGNRVICGLGVSGPQIVEGWYGQPWGKPYYRLKDYVAIMKKIWAREEPVTHDGKEISLPYKGEGALGIGKPLKSILHMNPNIPVFLGTGMEATVRMTAEVADGWLPLGFVPETAHLYDDWINQGLEKAGKDADQFERQAMAQVRVTEDVQGALDSMKPGIALYVGGMGHKNINFHKEMMVRRGFGDAAERIQELYLAKRKDEAIAAVPDEFVDSGALIGPKDRIAQRFKAWENSGITGLTISGNTEAITTMAEVARLNFASADAKA</sequence>
<dbReference type="Gene3D" id="3.20.20.30">
    <property type="entry name" value="Luciferase-like domain"/>
    <property type="match status" value="1"/>
</dbReference>
<dbReference type="Proteomes" id="UP000601435">
    <property type="component" value="Unassembled WGS sequence"/>
</dbReference>
<keyword evidence="1" id="KW-0560">Oxidoreductase</keyword>
<comment type="caution">
    <text evidence="3">The sequence shown here is derived from an EMBL/GenBank/DDBJ whole genome shotgun (WGS) entry which is preliminary data.</text>
</comment>
<dbReference type="CDD" id="cd01097">
    <property type="entry name" value="Tetrahydromethanopterin_reductase"/>
    <property type="match status" value="1"/>
</dbReference>
<gene>
    <name evidence="3" type="ORF">SNEC2469_LOCUS139</name>
</gene>
<dbReference type="PANTHER" id="PTHR43244">
    <property type="match status" value="1"/>
</dbReference>
<dbReference type="EMBL" id="CAJNJA010000001">
    <property type="protein sequence ID" value="CAE7149559.1"/>
    <property type="molecule type" value="Genomic_DNA"/>
</dbReference>
<proteinExistence type="predicted"/>
<dbReference type="PANTHER" id="PTHR43244:SF1">
    <property type="entry name" value="5,10-METHYLENETETRAHYDROMETHANOPTERIN REDUCTASE"/>
    <property type="match status" value="1"/>
</dbReference>
<keyword evidence="4" id="KW-1185">Reference proteome</keyword>
<protein>
    <recommendedName>
        <fullName evidence="2">Luciferase-like domain-containing protein</fullName>
    </recommendedName>
</protein>
<dbReference type="AlphaFoldDB" id="A0A812IRR9"/>
<feature type="domain" description="Luciferase-like" evidence="2">
    <location>
        <begin position="17"/>
        <end position="321"/>
    </location>
</feature>
<dbReference type="InterPro" id="IPR036661">
    <property type="entry name" value="Luciferase-like_sf"/>
</dbReference>
<name>A0A812IRR9_9DINO</name>
<dbReference type="SUPFAM" id="SSF51679">
    <property type="entry name" value="Bacterial luciferase-like"/>
    <property type="match status" value="1"/>
</dbReference>
<accession>A0A812IRR9</accession>
<evidence type="ECO:0000313" key="4">
    <source>
        <dbReference type="Proteomes" id="UP000601435"/>
    </source>
</evidence>
<dbReference type="NCBIfam" id="TIGR03559">
    <property type="entry name" value="F420_Rv3520c"/>
    <property type="match status" value="1"/>
</dbReference>
<organism evidence="3 4">
    <name type="scientific">Symbiodinium necroappetens</name>
    <dbReference type="NCBI Taxonomy" id="1628268"/>
    <lineage>
        <taxon>Eukaryota</taxon>
        <taxon>Sar</taxon>
        <taxon>Alveolata</taxon>
        <taxon>Dinophyceae</taxon>
        <taxon>Suessiales</taxon>
        <taxon>Symbiodiniaceae</taxon>
        <taxon>Symbiodinium</taxon>
    </lineage>
</organism>
<dbReference type="InterPro" id="IPR050564">
    <property type="entry name" value="F420-G6PD/mer"/>
</dbReference>
<dbReference type="OrthoDB" id="410566at2759"/>
<dbReference type="CDD" id="cd00347">
    <property type="entry name" value="Flavin_utilizing_monoxygenases"/>
    <property type="match status" value="1"/>
</dbReference>
<evidence type="ECO:0000259" key="2">
    <source>
        <dbReference type="Pfam" id="PF00296"/>
    </source>
</evidence>